<evidence type="ECO:0000256" key="1">
    <source>
        <dbReference type="ARBA" id="ARBA00022801"/>
    </source>
</evidence>
<dbReference type="EMBL" id="CP013264">
    <property type="protein sequence ID" value="ALR21767.1"/>
    <property type="molecule type" value="Genomic_DNA"/>
</dbReference>
<dbReference type="GO" id="GO:0016874">
    <property type="term" value="F:ligase activity"/>
    <property type="evidence" value="ECO:0007669"/>
    <property type="project" value="UniProtKB-KW"/>
</dbReference>
<reference evidence="3 4" key="1">
    <citation type="submission" date="2015-11" db="EMBL/GenBank/DDBJ databases">
        <title>A Two-component Flavoprotein Monooxygenase System MeaXY Responsible for para-Hydroxylation of 2-Methyl-6-ethylaniline and 2,6-Diethylaniline in Sphingobium baderi DE-13.</title>
        <authorList>
            <person name="Cheng M."/>
            <person name="Meng Q."/>
            <person name="Yang Y."/>
            <person name="Chu C."/>
            <person name="Yan X."/>
            <person name="He J."/>
            <person name="Li S."/>
        </authorList>
    </citation>
    <scope>NUCLEOTIDE SEQUENCE [LARGE SCALE GENOMIC DNA]</scope>
    <source>
        <strain evidence="3 4">DE-13</strain>
    </source>
</reference>
<name>A0A0S3F291_9SPHN</name>
<dbReference type="NCBIfam" id="TIGR02258">
    <property type="entry name" value="2_5_ligase"/>
    <property type="match status" value="1"/>
</dbReference>
<protein>
    <recommendedName>
        <fullName evidence="2">RNA 2',3'-cyclic phosphodiesterase</fullName>
        <shortName evidence="2">RNA 2',3'-CPDase</shortName>
        <ecNumber evidence="2">3.1.4.58</ecNumber>
    </recommendedName>
</protein>
<dbReference type="OrthoDB" id="9793819at2"/>
<proteinExistence type="inferred from homology"/>
<dbReference type="HAMAP" id="MF_01940">
    <property type="entry name" value="RNA_CPDase"/>
    <property type="match status" value="1"/>
</dbReference>
<dbReference type="EC" id="3.1.4.58" evidence="2"/>
<comment type="similarity">
    <text evidence="2">Belongs to the 2H phosphoesterase superfamily. ThpR family.</text>
</comment>
<sequence>MHRLFIAIRPPLFIRSQLLTLMEGIAGARWQNDDQLHLTLRFIGEVDQYMANDLADLLGTVRFHPFTVELGSVGCFASNGRPNSLWVGLRPCDALMILHRKIDHLCVTLGLKPDARAYLPHITIARCGRSTASVEPFMKRHANFSSAPFEVSGFSLYESHLGGEGATYNQVAHYPA</sequence>
<accession>A0A0S3F291</accession>
<gene>
    <name evidence="3" type="ORF">ATN00_17150</name>
</gene>
<dbReference type="PANTHER" id="PTHR35561:SF1">
    <property type="entry name" value="RNA 2',3'-CYCLIC PHOSPHODIESTERASE"/>
    <property type="match status" value="1"/>
</dbReference>
<dbReference type="Gene3D" id="3.90.1140.10">
    <property type="entry name" value="Cyclic phosphodiesterase"/>
    <property type="match status" value="1"/>
</dbReference>
<evidence type="ECO:0000313" key="4">
    <source>
        <dbReference type="Proteomes" id="UP000056968"/>
    </source>
</evidence>
<dbReference type="GO" id="GO:0004113">
    <property type="term" value="F:2',3'-cyclic-nucleotide 3'-phosphodiesterase activity"/>
    <property type="evidence" value="ECO:0007669"/>
    <property type="project" value="InterPro"/>
</dbReference>
<dbReference type="SUPFAM" id="SSF55144">
    <property type="entry name" value="LigT-like"/>
    <property type="match status" value="1"/>
</dbReference>
<dbReference type="Pfam" id="PF13563">
    <property type="entry name" value="2_5_RNA_ligase2"/>
    <property type="match status" value="1"/>
</dbReference>
<keyword evidence="3" id="KW-0436">Ligase</keyword>
<evidence type="ECO:0000256" key="2">
    <source>
        <dbReference type="HAMAP-Rule" id="MF_01940"/>
    </source>
</evidence>
<keyword evidence="4" id="KW-1185">Reference proteome</keyword>
<feature type="short sequence motif" description="HXTX 2" evidence="2">
    <location>
        <begin position="121"/>
        <end position="124"/>
    </location>
</feature>
<dbReference type="PANTHER" id="PTHR35561">
    <property type="entry name" value="RNA 2',3'-CYCLIC PHOSPHODIESTERASE"/>
    <property type="match status" value="1"/>
</dbReference>
<dbReference type="InterPro" id="IPR004175">
    <property type="entry name" value="RNA_CPDase"/>
</dbReference>
<organism evidence="3 4">
    <name type="scientific">Sphingobium baderi</name>
    <dbReference type="NCBI Taxonomy" id="1332080"/>
    <lineage>
        <taxon>Bacteria</taxon>
        <taxon>Pseudomonadati</taxon>
        <taxon>Pseudomonadota</taxon>
        <taxon>Alphaproteobacteria</taxon>
        <taxon>Sphingomonadales</taxon>
        <taxon>Sphingomonadaceae</taxon>
        <taxon>Sphingobium</taxon>
    </lineage>
</organism>
<dbReference type="GO" id="GO:0008664">
    <property type="term" value="F:RNA 2',3'-cyclic 3'-phosphodiesterase activity"/>
    <property type="evidence" value="ECO:0007669"/>
    <property type="project" value="UniProtKB-EC"/>
</dbReference>
<dbReference type="InterPro" id="IPR009097">
    <property type="entry name" value="Cyclic_Pdiesterase"/>
</dbReference>
<keyword evidence="1 2" id="KW-0378">Hydrolase</keyword>
<feature type="active site" description="Proton acceptor" evidence="2">
    <location>
        <position position="121"/>
    </location>
</feature>
<dbReference type="KEGG" id="sbd:ATN00_17150"/>
<evidence type="ECO:0000313" key="3">
    <source>
        <dbReference type="EMBL" id="ALR21767.1"/>
    </source>
</evidence>
<dbReference type="RefSeq" id="WP_062066855.1">
    <property type="nucleotide sequence ID" value="NZ_CP013264.1"/>
</dbReference>
<dbReference type="AlphaFoldDB" id="A0A0S3F291"/>
<feature type="active site" description="Proton donor" evidence="2">
    <location>
        <position position="37"/>
    </location>
</feature>
<comment type="function">
    <text evidence="2">Hydrolyzes RNA 2',3'-cyclic phosphodiester to an RNA 2'-phosphomonoester.</text>
</comment>
<comment type="catalytic activity">
    <reaction evidence="2">
        <text>a 3'-end 2',3'-cyclophospho-ribonucleotide-RNA + H2O = a 3'-end 2'-phospho-ribonucleotide-RNA + H(+)</text>
        <dbReference type="Rhea" id="RHEA:11828"/>
        <dbReference type="Rhea" id="RHEA-COMP:10464"/>
        <dbReference type="Rhea" id="RHEA-COMP:17353"/>
        <dbReference type="ChEBI" id="CHEBI:15377"/>
        <dbReference type="ChEBI" id="CHEBI:15378"/>
        <dbReference type="ChEBI" id="CHEBI:83064"/>
        <dbReference type="ChEBI" id="CHEBI:173113"/>
        <dbReference type="EC" id="3.1.4.58"/>
    </reaction>
</comment>
<dbReference type="Proteomes" id="UP000056968">
    <property type="component" value="Chromosome"/>
</dbReference>
<feature type="short sequence motif" description="HXTX 1" evidence="2">
    <location>
        <begin position="37"/>
        <end position="40"/>
    </location>
</feature>